<gene>
    <name evidence="1" type="ORF">EPA93_19970</name>
</gene>
<dbReference type="InterPro" id="IPR012550">
    <property type="entry name" value="DUF1706"/>
</dbReference>
<proteinExistence type="predicted"/>
<evidence type="ECO:0000313" key="2">
    <source>
        <dbReference type="Proteomes" id="UP000290365"/>
    </source>
</evidence>
<protein>
    <submittedName>
        <fullName evidence="1">ClbS/DfsB family four-helix bundle protein</fullName>
    </submittedName>
</protein>
<dbReference type="SUPFAM" id="SSF109854">
    <property type="entry name" value="DinB/YfiT-like putative metalloenzymes"/>
    <property type="match status" value="1"/>
</dbReference>
<dbReference type="InterPro" id="IPR034660">
    <property type="entry name" value="DinB/YfiT-like"/>
</dbReference>
<keyword evidence="2" id="KW-1185">Reference proteome</keyword>
<dbReference type="OrthoDB" id="162566at2"/>
<sequence length="165" mass="18966">MSTSMSKAQLLAELQSEQAAWEALLNDIGEAKMIEPGVAGGWSIKDIIVHLIGWQKREVSRFQAALKHQPPPEPFWPSHLRTDDEINAWMVASNKDRSVSAILEEDRAVFRELVETLEAFPEEELLDPKRFDWFNEGETLGGAFFFSHFHDEHEPDIRAWLSKHQ</sequence>
<reference evidence="1 2" key="1">
    <citation type="submission" date="2019-01" db="EMBL/GenBank/DDBJ databases">
        <title>Ktedonosporobacter rubrisoli SCAWS-G2.</title>
        <authorList>
            <person name="Huang Y."/>
            <person name="Yan B."/>
        </authorList>
    </citation>
    <scope>NUCLEOTIDE SEQUENCE [LARGE SCALE GENOMIC DNA]</scope>
    <source>
        <strain evidence="1 2">SCAWS-G2</strain>
    </source>
</reference>
<name>A0A4P6JSE6_KTERU</name>
<dbReference type="AlphaFoldDB" id="A0A4P6JSE6"/>
<dbReference type="Proteomes" id="UP000290365">
    <property type="component" value="Chromosome"/>
</dbReference>
<dbReference type="Pfam" id="PF08020">
    <property type="entry name" value="DUF1706"/>
    <property type="match status" value="1"/>
</dbReference>
<dbReference type="Gene3D" id="1.20.120.450">
    <property type="entry name" value="dinb family like domain"/>
    <property type="match status" value="1"/>
</dbReference>
<dbReference type="KEGG" id="kbs:EPA93_19970"/>
<accession>A0A4P6JSE6</accession>
<dbReference type="EMBL" id="CP035758">
    <property type="protein sequence ID" value="QBD78150.1"/>
    <property type="molecule type" value="Genomic_DNA"/>
</dbReference>
<organism evidence="1 2">
    <name type="scientific">Ktedonosporobacter rubrisoli</name>
    <dbReference type="NCBI Taxonomy" id="2509675"/>
    <lineage>
        <taxon>Bacteria</taxon>
        <taxon>Bacillati</taxon>
        <taxon>Chloroflexota</taxon>
        <taxon>Ktedonobacteria</taxon>
        <taxon>Ktedonobacterales</taxon>
        <taxon>Ktedonosporobacteraceae</taxon>
        <taxon>Ktedonosporobacter</taxon>
    </lineage>
</organism>
<evidence type="ECO:0000313" key="1">
    <source>
        <dbReference type="EMBL" id="QBD78150.1"/>
    </source>
</evidence>